<feature type="domain" description="Transposase IS110-like N-terminal" evidence="1">
    <location>
        <begin position="4"/>
        <end position="153"/>
    </location>
</feature>
<reference evidence="3" key="1">
    <citation type="submission" date="2023-07" db="EMBL/GenBank/DDBJ databases">
        <title>30 novel species of actinomycetes from the DSMZ collection.</title>
        <authorList>
            <person name="Nouioui I."/>
        </authorList>
    </citation>
    <scope>NUCLEOTIDE SEQUENCE [LARGE SCALE GENOMIC DNA]</scope>
    <source>
        <strain evidence="3">DSM 45055</strain>
    </source>
</reference>
<accession>A0ABU2L1A4</accession>
<gene>
    <name evidence="2" type="ORF">RM446_24635</name>
</gene>
<dbReference type="Proteomes" id="UP001183226">
    <property type="component" value="Unassembled WGS sequence"/>
</dbReference>
<dbReference type="PANTHER" id="PTHR33055:SF16">
    <property type="entry name" value="TRANSPOSASE FOR INSERTION SEQUENCE ELEMENT IS1547"/>
    <property type="match status" value="1"/>
</dbReference>
<protein>
    <submittedName>
        <fullName evidence="2">Transposase</fullName>
    </submittedName>
</protein>
<organism evidence="2 3">
    <name type="scientific">Streptomonospora wellingtoniae</name>
    <dbReference type="NCBI Taxonomy" id="3075544"/>
    <lineage>
        <taxon>Bacteria</taxon>
        <taxon>Bacillati</taxon>
        <taxon>Actinomycetota</taxon>
        <taxon>Actinomycetes</taxon>
        <taxon>Streptosporangiales</taxon>
        <taxon>Nocardiopsidaceae</taxon>
        <taxon>Streptomonospora</taxon>
    </lineage>
</organism>
<dbReference type="InterPro" id="IPR002525">
    <property type="entry name" value="Transp_IS110-like_N"/>
</dbReference>
<evidence type="ECO:0000313" key="3">
    <source>
        <dbReference type="Proteomes" id="UP001183226"/>
    </source>
</evidence>
<proteinExistence type="predicted"/>
<keyword evidence="3" id="KW-1185">Reference proteome</keyword>
<dbReference type="Pfam" id="PF01548">
    <property type="entry name" value="DEDD_Tnp_IS110"/>
    <property type="match status" value="1"/>
</dbReference>
<dbReference type="PANTHER" id="PTHR33055">
    <property type="entry name" value="TRANSPOSASE FOR INSERTION SEQUENCE ELEMENT IS1111A"/>
    <property type="match status" value="1"/>
</dbReference>
<dbReference type="RefSeq" id="WP_311547831.1">
    <property type="nucleotide sequence ID" value="NZ_JAVREK010000063.1"/>
</dbReference>
<sequence>MVTVGIDPHKRVCYAAAVDAAGQRIGPVHKNAGARDLSALLAWARSLGEPAGIVWAIEDGRGLARPLADALLLAGHRVVWVPARAMAAHRRLRNRTGAKSDAIDAAAVAHAAMAASDAAPHRIDPGVRTLRLLADARADLVARRTQVANRIIAWAHTWLDHTPGDLGRPKGRAALAAVLETAGLDTQAQEVLTGALAEAGDLSARIAGLEARIRHLVEPLAGHLLAIPGIGPVSAAVL</sequence>
<evidence type="ECO:0000313" key="2">
    <source>
        <dbReference type="EMBL" id="MDT0305320.1"/>
    </source>
</evidence>
<dbReference type="InterPro" id="IPR047650">
    <property type="entry name" value="Transpos_IS110"/>
</dbReference>
<feature type="non-terminal residue" evidence="2">
    <location>
        <position position="238"/>
    </location>
</feature>
<dbReference type="EMBL" id="JAVREK010000063">
    <property type="protein sequence ID" value="MDT0305320.1"/>
    <property type="molecule type" value="Genomic_DNA"/>
</dbReference>
<comment type="caution">
    <text evidence="2">The sequence shown here is derived from an EMBL/GenBank/DDBJ whole genome shotgun (WGS) entry which is preliminary data.</text>
</comment>
<evidence type="ECO:0000259" key="1">
    <source>
        <dbReference type="Pfam" id="PF01548"/>
    </source>
</evidence>
<name>A0ABU2L1A4_9ACTN</name>